<reference evidence="3 4" key="1">
    <citation type="journal article" date="2015" name="Nature">
        <title>rRNA introns, odd ribosomes, and small enigmatic genomes across a large radiation of phyla.</title>
        <authorList>
            <person name="Brown C.T."/>
            <person name="Hug L.A."/>
            <person name="Thomas B.C."/>
            <person name="Sharon I."/>
            <person name="Castelle C.J."/>
            <person name="Singh A."/>
            <person name="Wilkins M.J."/>
            <person name="Williams K.H."/>
            <person name="Banfield J.F."/>
        </authorList>
    </citation>
    <scope>NUCLEOTIDE SEQUENCE [LARGE SCALE GENOMIC DNA]</scope>
</reference>
<dbReference type="Proteomes" id="UP000033935">
    <property type="component" value="Unassembled WGS sequence"/>
</dbReference>
<evidence type="ECO:0000256" key="2">
    <source>
        <dbReference type="ARBA" id="ARBA00022679"/>
    </source>
</evidence>
<dbReference type="GO" id="GO:0009244">
    <property type="term" value="P:lipopolysaccharide core region biosynthetic process"/>
    <property type="evidence" value="ECO:0007669"/>
    <property type="project" value="TreeGrafter"/>
</dbReference>
<name>A0A0G0MII9_9BACT</name>
<evidence type="ECO:0000313" key="3">
    <source>
        <dbReference type="EMBL" id="KKR03864.1"/>
    </source>
</evidence>
<dbReference type="InterPro" id="IPR002201">
    <property type="entry name" value="Glyco_trans_9"/>
</dbReference>
<sequence length="401" mass="46788">MNLGIIRKIDEYLGPLVCRFFYWLEQLSHPSRKRNIIENLTPKKILIIKFFGLGTILLTSPALRILKEKYHDAEITILTTTSNVTVCSMLPTLDKVLDINIKNPASFLISYLKLLNSFRKEHYDLIIDLEFLTNFSSLTTILCMFLGKSRVSIGFNSPQQWRNRIYNYTVSFDHSRHISKIFMKLVSILFDEKIRDDIDFNTERKVFIENADKKYFDKLLKKEDALKKCRHIVCVNINAGFLCLHRRWPEEYYREILEKLLKIQDMGIVLIGGKEDENYVSGLYRKIPSNPRLVNVCGMNTIKELMGLFVKSNLLITNDSGPLHIAYLIGLPTISFFGPETPFLYGPIGHEHHIFYEDIYCSPCLNIYNSKFSKCKNNICLRNITPEKVLKVLKEKYHYCL</sequence>
<protein>
    <submittedName>
        <fullName evidence="3">Glycosyl transferase family 9</fullName>
    </submittedName>
</protein>
<dbReference type="Gene3D" id="3.40.50.2000">
    <property type="entry name" value="Glycogen Phosphorylase B"/>
    <property type="match status" value="2"/>
</dbReference>
<evidence type="ECO:0000256" key="1">
    <source>
        <dbReference type="ARBA" id="ARBA00022676"/>
    </source>
</evidence>
<evidence type="ECO:0000313" key="4">
    <source>
        <dbReference type="Proteomes" id="UP000033935"/>
    </source>
</evidence>
<proteinExistence type="predicted"/>
<dbReference type="AlphaFoldDB" id="A0A0G0MII9"/>
<dbReference type="SUPFAM" id="SSF53756">
    <property type="entry name" value="UDP-Glycosyltransferase/glycogen phosphorylase"/>
    <property type="match status" value="1"/>
</dbReference>
<dbReference type="Pfam" id="PF01075">
    <property type="entry name" value="Glyco_transf_9"/>
    <property type="match status" value="1"/>
</dbReference>
<dbReference type="GO" id="GO:0005829">
    <property type="term" value="C:cytosol"/>
    <property type="evidence" value="ECO:0007669"/>
    <property type="project" value="TreeGrafter"/>
</dbReference>
<dbReference type="PATRIC" id="fig|1618995.3.peg.738"/>
<accession>A0A0G0MII9</accession>
<dbReference type="CDD" id="cd03789">
    <property type="entry name" value="GT9_LPS_heptosyltransferase"/>
    <property type="match status" value="1"/>
</dbReference>
<dbReference type="EMBL" id="LBWG01000017">
    <property type="protein sequence ID" value="KKR03864.1"/>
    <property type="molecule type" value="Genomic_DNA"/>
</dbReference>
<dbReference type="InterPro" id="IPR051199">
    <property type="entry name" value="LPS_LOS_Heptosyltrfase"/>
</dbReference>
<dbReference type="GO" id="GO:0008713">
    <property type="term" value="F:ADP-heptose-lipopolysaccharide heptosyltransferase activity"/>
    <property type="evidence" value="ECO:0007669"/>
    <property type="project" value="TreeGrafter"/>
</dbReference>
<comment type="caution">
    <text evidence="3">The sequence shown here is derived from an EMBL/GenBank/DDBJ whole genome shotgun (WGS) entry which is preliminary data.</text>
</comment>
<keyword evidence="2 3" id="KW-0808">Transferase</keyword>
<keyword evidence="1" id="KW-0328">Glycosyltransferase</keyword>
<gene>
    <name evidence="3" type="ORF">UT30_C0017G0003</name>
</gene>
<dbReference type="PANTHER" id="PTHR30160">
    <property type="entry name" value="TETRAACYLDISACCHARIDE 4'-KINASE-RELATED"/>
    <property type="match status" value="1"/>
</dbReference>
<organism evidence="3 4">
    <name type="scientific">Candidatus Uhrbacteria bacterium GW2011_GWF2_39_13</name>
    <dbReference type="NCBI Taxonomy" id="1618995"/>
    <lineage>
        <taxon>Bacteria</taxon>
        <taxon>Candidatus Uhriibacteriota</taxon>
    </lineage>
</organism>